<dbReference type="Gramene" id="ERM93873">
    <property type="protein sequence ID" value="ERM93873"/>
    <property type="gene ID" value="AMTR_s00139p00052040"/>
</dbReference>
<accession>W1NEP4</accession>
<evidence type="ECO:0000313" key="2">
    <source>
        <dbReference type="Proteomes" id="UP000017836"/>
    </source>
</evidence>
<sequence length="82" mass="9019">MDVHVLDVSQHPRVGELGSDLYTKVSLARATSMGELEPRQEITWPSRITFEGESALLHLHEDADGGPLIHRDGIPLVGFTCL</sequence>
<dbReference type="EMBL" id="KI397552">
    <property type="protein sequence ID" value="ERM93873.1"/>
    <property type="molecule type" value="Genomic_DNA"/>
</dbReference>
<dbReference type="AlphaFoldDB" id="W1NEP4"/>
<protein>
    <submittedName>
        <fullName evidence="1">Uncharacterized protein</fullName>
    </submittedName>
</protein>
<reference evidence="2" key="1">
    <citation type="journal article" date="2013" name="Science">
        <title>The Amborella genome and the evolution of flowering plants.</title>
        <authorList>
            <consortium name="Amborella Genome Project"/>
        </authorList>
    </citation>
    <scope>NUCLEOTIDE SEQUENCE [LARGE SCALE GENOMIC DNA]</scope>
</reference>
<proteinExistence type="predicted"/>
<gene>
    <name evidence="1" type="ORF">AMTR_s00139p00052040</name>
</gene>
<organism evidence="1 2">
    <name type="scientific">Amborella trichopoda</name>
    <dbReference type="NCBI Taxonomy" id="13333"/>
    <lineage>
        <taxon>Eukaryota</taxon>
        <taxon>Viridiplantae</taxon>
        <taxon>Streptophyta</taxon>
        <taxon>Embryophyta</taxon>
        <taxon>Tracheophyta</taxon>
        <taxon>Spermatophyta</taxon>
        <taxon>Magnoliopsida</taxon>
        <taxon>Amborellales</taxon>
        <taxon>Amborellaceae</taxon>
        <taxon>Amborella</taxon>
    </lineage>
</organism>
<evidence type="ECO:0000313" key="1">
    <source>
        <dbReference type="EMBL" id="ERM93873.1"/>
    </source>
</evidence>
<dbReference type="HOGENOM" id="CLU_2561369_0_0_1"/>
<keyword evidence="2" id="KW-1185">Reference proteome</keyword>
<name>W1NEP4_AMBTC</name>
<dbReference type="Proteomes" id="UP000017836">
    <property type="component" value="Unassembled WGS sequence"/>
</dbReference>